<comment type="subcellular location">
    <subcellularLocation>
        <location evidence="1 8">Cell membrane</location>
        <topology evidence="1 8">Multi-pass membrane protein</topology>
    </subcellularLocation>
</comment>
<dbReference type="InterPro" id="IPR000515">
    <property type="entry name" value="MetI-like"/>
</dbReference>
<dbReference type="Pfam" id="PF00528">
    <property type="entry name" value="BPD_transp_1"/>
    <property type="match status" value="1"/>
</dbReference>
<evidence type="ECO:0000313" key="10">
    <source>
        <dbReference type="EMBL" id="ADC65128.1"/>
    </source>
</evidence>
<gene>
    <name evidence="10" type="ordered locus">Ferp_0964</name>
</gene>
<feature type="transmembrane region" description="Helical" evidence="8">
    <location>
        <begin position="56"/>
        <end position="85"/>
    </location>
</feature>
<keyword evidence="3" id="KW-0813">Transport</keyword>
<dbReference type="STRING" id="589924.Ferp_0964"/>
<evidence type="ECO:0000313" key="11">
    <source>
        <dbReference type="Proteomes" id="UP000002613"/>
    </source>
</evidence>
<evidence type="ECO:0000256" key="1">
    <source>
        <dbReference type="ARBA" id="ARBA00004651"/>
    </source>
</evidence>
<dbReference type="HOGENOM" id="CLU_033621_2_1_2"/>
<dbReference type="GO" id="GO:0035435">
    <property type="term" value="P:phosphate ion transmembrane transport"/>
    <property type="evidence" value="ECO:0007669"/>
    <property type="project" value="InterPro"/>
</dbReference>
<dbReference type="KEGG" id="fpl:Ferp_0964"/>
<accession>D3RXB5</accession>
<dbReference type="eggNOG" id="arCOG00168">
    <property type="taxonomic scope" value="Archaea"/>
</dbReference>
<keyword evidence="5 8" id="KW-0812">Transmembrane</keyword>
<evidence type="ECO:0000256" key="7">
    <source>
        <dbReference type="ARBA" id="ARBA00023136"/>
    </source>
</evidence>
<feature type="transmembrane region" description="Helical" evidence="8">
    <location>
        <begin position="131"/>
        <end position="151"/>
    </location>
</feature>
<dbReference type="PANTHER" id="PTHR43470:SF5">
    <property type="entry name" value="PHOSPHATE TRANSPORT SYSTEM PERMEASE PROTEIN PSTA"/>
    <property type="match status" value="1"/>
</dbReference>
<dbReference type="GO" id="GO:0005886">
    <property type="term" value="C:plasma membrane"/>
    <property type="evidence" value="ECO:0007669"/>
    <property type="project" value="UniProtKB-SubCell"/>
</dbReference>
<reference evidence="10 11" key="2">
    <citation type="journal article" date="2011" name="Stand. Genomic Sci.">
        <title>Complete genome sequence of Ferroglobus placidus AEDII12DO.</title>
        <authorList>
            <person name="Anderson I."/>
            <person name="Risso C."/>
            <person name="Holmes D."/>
            <person name="Lucas S."/>
            <person name="Copeland A."/>
            <person name="Lapidus A."/>
            <person name="Cheng J.F."/>
            <person name="Bruce D."/>
            <person name="Goodwin L."/>
            <person name="Pitluck S."/>
            <person name="Saunders E."/>
            <person name="Brettin T."/>
            <person name="Detter J.C."/>
            <person name="Han C."/>
            <person name="Tapia R."/>
            <person name="Larimer F."/>
            <person name="Land M."/>
            <person name="Hauser L."/>
            <person name="Woyke T."/>
            <person name="Lovley D."/>
            <person name="Kyrpides N."/>
            <person name="Ivanova N."/>
        </authorList>
    </citation>
    <scope>NUCLEOTIDE SEQUENCE [LARGE SCALE GENOMIC DNA]</scope>
    <source>
        <strain evidence="11">DSM 10642 / AEDII12DO</strain>
    </source>
</reference>
<comment type="similarity">
    <text evidence="2 8">Belongs to the binding-protein-dependent transport system permease family. CysTW subfamily.</text>
</comment>
<dbReference type="OrthoDB" id="11402at2157"/>
<dbReference type="GeneID" id="8778472"/>
<dbReference type="InterPro" id="IPR035906">
    <property type="entry name" value="MetI-like_sf"/>
</dbReference>
<evidence type="ECO:0000256" key="5">
    <source>
        <dbReference type="ARBA" id="ARBA00022692"/>
    </source>
</evidence>
<dbReference type="InterPro" id="IPR005672">
    <property type="entry name" value="Phosphate_PstA"/>
</dbReference>
<evidence type="ECO:0000256" key="6">
    <source>
        <dbReference type="ARBA" id="ARBA00022989"/>
    </source>
</evidence>
<name>D3RXB5_FERPA</name>
<dbReference type="NCBIfam" id="TIGR00974">
    <property type="entry name" value="3a0107s02c"/>
    <property type="match status" value="1"/>
</dbReference>
<feature type="transmembrane region" description="Helical" evidence="8">
    <location>
        <begin position="7"/>
        <end position="32"/>
    </location>
</feature>
<feature type="transmembrane region" description="Helical" evidence="8">
    <location>
        <begin position="249"/>
        <end position="271"/>
    </location>
</feature>
<evidence type="ECO:0000256" key="4">
    <source>
        <dbReference type="ARBA" id="ARBA00022475"/>
    </source>
</evidence>
<dbReference type="GO" id="GO:0005315">
    <property type="term" value="F:phosphate transmembrane transporter activity"/>
    <property type="evidence" value="ECO:0007669"/>
    <property type="project" value="InterPro"/>
</dbReference>
<dbReference type="CDD" id="cd06261">
    <property type="entry name" value="TM_PBP2"/>
    <property type="match status" value="1"/>
</dbReference>
<protein>
    <recommendedName>
        <fullName evidence="8">Phosphate transport system permease protein PstA</fullName>
    </recommendedName>
</protein>
<keyword evidence="6 8" id="KW-1133">Transmembrane helix</keyword>
<dbReference type="Gene3D" id="1.10.3720.10">
    <property type="entry name" value="MetI-like"/>
    <property type="match status" value="1"/>
</dbReference>
<dbReference type="PANTHER" id="PTHR43470">
    <property type="entry name" value="PHOSPHATE TRANSPORT SYSTEM PERMEASE PROTEIN PSTA-RELATED"/>
    <property type="match status" value="1"/>
</dbReference>
<keyword evidence="11" id="KW-1185">Reference proteome</keyword>
<keyword evidence="7 8" id="KW-0472">Membrane</keyword>
<evidence type="ECO:0000256" key="3">
    <source>
        <dbReference type="ARBA" id="ARBA00022448"/>
    </source>
</evidence>
<evidence type="ECO:0000256" key="8">
    <source>
        <dbReference type="RuleBase" id="RU363043"/>
    </source>
</evidence>
<dbReference type="Proteomes" id="UP000002613">
    <property type="component" value="Chromosome"/>
</dbReference>
<dbReference type="RefSeq" id="WP_012965471.1">
    <property type="nucleotide sequence ID" value="NC_013849.1"/>
</dbReference>
<comment type="caution">
    <text evidence="8">Lacks conserved residue(s) required for the propagation of feature annotation.</text>
</comment>
<evidence type="ECO:0000259" key="9">
    <source>
        <dbReference type="PROSITE" id="PS50928"/>
    </source>
</evidence>
<dbReference type="AlphaFoldDB" id="D3RXB5"/>
<keyword evidence="4 8" id="KW-1003">Cell membrane</keyword>
<dbReference type="SUPFAM" id="SSF161098">
    <property type="entry name" value="MetI-like"/>
    <property type="match status" value="1"/>
</dbReference>
<feature type="domain" description="ABC transmembrane type-1" evidence="9">
    <location>
        <begin position="60"/>
        <end position="268"/>
    </location>
</feature>
<dbReference type="PaxDb" id="589924-Ferp_0964"/>
<dbReference type="PROSITE" id="PS50928">
    <property type="entry name" value="ABC_TM1"/>
    <property type="match status" value="1"/>
</dbReference>
<evidence type="ECO:0000256" key="2">
    <source>
        <dbReference type="ARBA" id="ARBA00007069"/>
    </source>
</evidence>
<feature type="transmembrane region" description="Helical" evidence="8">
    <location>
        <begin position="105"/>
        <end position="125"/>
    </location>
</feature>
<reference evidence="11" key="1">
    <citation type="submission" date="2010-02" db="EMBL/GenBank/DDBJ databases">
        <title>Complete sequence of Ferroglobus placidus DSM 10642.</title>
        <authorList>
            <consortium name="US DOE Joint Genome Institute"/>
            <person name="Lucas S."/>
            <person name="Copeland A."/>
            <person name="Lapidus A."/>
            <person name="Cheng J.-F."/>
            <person name="Bruce D."/>
            <person name="Goodwin L."/>
            <person name="Pitluck S."/>
            <person name="Saunders E."/>
            <person name="Brettin T."/>
            <person name="Detter J.C."/>
            <person name="Han C."/>
            <person name="Tapia R."/>
            <person name="Larimer F."/>
            <person name="Land M."/>
            <person name="Hauser L."/>
            <person name="Kyrpides N."/>
            <person name="Ivanova N."/>
            <person name="Holmes D."/>
            <person name="Lovley D."/>
            <person name="Kyrpides N."/>
            <person name="Anderson I.J."/>
            <person name="Woyke T."/>
        </authorList>
    </citation>
    <scope>NUCLEOTIDE SEQUENCE [LARGE SCALE GENOMIC DNA]</scope>
    <source>
        <strain evidence="11">DSM 10642 / AEDII12DO</strain>
    </source>
</reference>
<sequence length="282" mass="30457">MKISDKLFLVLCLAATVFGLLVLSALIVYTFYEALGWLDLQFLTSPPSRFPEKAGIYPALVSSVYMITLVGIFVLPLGVGAALYLEEYAKKGKLTRIIDVNISNLAAVPSIVYGLLGIGLFVATFKLKPGTVLVGALTLTLLVVPIVIVTAQEALRAVPKSVREASFALGATKWQTIKEVVLPQAFPGILTGVILALSRAIGETAPLIMIGMATTVFVAPKDIFSPATAMPLQIFMWTDMPQEEFLHGVAPAGVIVLLAVMLSMNALAIYLRNRFYRKLKGW</sequence>
<dbReference type="EMBL" id="CP001899">
    <property type="protein sequence ID" value="ADC65128.1"/>
    <property type="molecule type" value="Genomic_DNA"/>
</dbReference>
<proteinExistence type="inferred from homology"/>
<organism evidence="10 11">
    <name type="scientific">Ferroglobus placidus (strain DSM 10642 / AEDII12DO)</name>
    <dbReference type="NCBI Taxonomy" id="589924"/>
    <lineage>
        <taxon>Archaea</taxon>
        <taxon>Methanobacteriati</taxon>
        <taxon>Methanobacteriota</taxon>
        <taxon>Archaeoglobi</taxon>
        <taxon>Archaeoglobales</taxon>
        <taxon>Archaeoglobaceae</taxon>
        <taxon>Ferroglobus</taxon>
    </lineage>
</organism>